<dbReference type="EMBL" id="GDHC01013550">
    <property type="protein sequence ID" value="JAQ05079.1"/>
    <property type="molecule type" value="Transcribed_RNA"/>
</dbReference>
<reference evidence="2" key="2">
    <citation type="submission" date="2014-07" db="EMBL/GenBank/DDBJ databases">
        <authorList>
            <person name="Hull J."/>
        </authorList>
    </citation>
    <scope>NUCLEOTIDE SEQUENCE</scope>
</reference>
<feature type="domain" description="SEP" evidence="1">
    <location>
        <begin position="39"/>
        <end position="104"/>
    </location>
</feature>
<dbReference type="Gene3D" id="3.30.420.210">
    <property type="entry name" value="SEP domain"/>
    <property type="match status" value="1"/>
</dbReference>
<reference evidence="3" key="3">
    <citation type="journal article" date="2016" name="Gigascience">
        <title>De novo construction of an expanded transcriptome assembly for the western tarnished plant bug, Lygus hesperus.</title>
        <authorList>
            <person name="Tassone E.E."/>
            <person name="Geib S.M."/>
            <person name="Hall B."/>
            <person name="Fabrick J.A."/>
            <person name="Brent C.S."/>
            <person name="Hull J.J."/>
        </authorList>
    </citation>
    <scope>NUCLEOTIDE SEQUENCE</scope>
</reference>
<dbReference type="InterPro" id="IPR036241">
    <property type="entry name" value="NSFL1C_SEP_dom_sf"/>
</dbReference>
<dbReference type="GO" id="GO:0061025">
    <property type="term" value="P:membrane fusion"/>
    <property type="evidence" value="ECO:0007669"/>
    <property type="project" value="TreeGrafter"/>
</dbReference>
<dbReference type="SUPFAM" id="SSF102848">
    <property type="entry name" value="NSFL1 (p97 ATPase) cofactor p47, SEP domain"/>
    <property type="match status" value="1"/>
</dbReference>
<proteinExistence type="predicted"/>
<dbReference type="PROSITE" id="PS51399">
    <property type="entry name" value="SEP"/>
    <property type="match status" value="1"/>
</dbReference>
<dbReference type="GO" id="GO:0007030">
    <property type="term" value="P:Golgi organization"/>
    <property type="evidence" value="ECO:0007669"/>
    <property type="project" value="TreeGrafter"/>
</dbReference>
<evidence type="ECO:0000313" key="3">
    <source>
        <dbReference type="EMBL" id="JAQ05079.1"/>
    </source>
</evidence>
<sequence>MNNDEEEGSGTSQAFFGRGRRLGFTANPSPFMHATVRQRREVSVLVYKNGFLVNDELFVPLDSEDGVAFVQSMDQGYVPPLLASHYPDNDIDMKLTDMREKTYTASIQSIFTGTGHRLASNTTITNSSLNENVDANMTQKCYDGNRVFAFDNQEASTSIRLVTTTGRMSEIKVNTQRHTVEDLYLLAHQLQP</sequence>
<dbReference type="EMBL" id="GBHO01001891">
    <property type="protein sequence ID" value="JAG41713.1"/>
    <property type="molecule type" value="Transcribed_RNA"/>
</dbReference>
<dbReference type="Pfam" id="PF08059">
    <property type="entry name" value="SEP"/>
    <property type="match status" value="1"/>
</dbReference>
<evidence type="ECO:0000259" key="1">
    <source>
        <dbReference type="PROSITE" id="PS51399"/>
    </source>
</evidence>
<dbReference type="GO" id="GO:0031468">
    <property type="term" value="P:nuclear membrane reassembly"/>
    <property type="evidence" value="ECO:0007669"/>
    <property type="project" value="TreeGrafter"/>
</dbReference>
<dbReference type="PANTHER" id="PTHR23333">
    <property type="entry name" value="UBX DOMAIN CONTAINING PROTEIN"/>
    <property type="match status" value="1"/>
</dbReference>
<organism evidence="2">
    <name type="scientific">Lygus hesperus</name>
    <name type="common">Western plant bug</name>
    <dbReference type="NCBI Taxonomy" id="30085"/>
    <lineage>
        <taxon>Eukaryota</taxon>
        <taxon>Metazoa</taxon>
        <taxon>Ecdysozoa</taxon>
        <taxon>Arthropoda</taxon>
        <taxon>Hexapoda</taxon>
        <taxon>Insecta</taxon>
        <taxon>Pterygota</taxon>
        <taxon>Neoptera</taxon>
        <taxon>Paraneoptera</taxon>
        <taxon>Hemiptera</taxon>
        <taxon>Heteroptera</taxon>
        <taxon>Panheteroptera</taxon>
        <taxon>Cimicomorpha</taxon>
        <taxon>Miridae</taxon>
        <taxon>Mirini</taxon>
        <taxon>Lygus</taxon>
    </lineage>
</organism>
<dbReference type="InterPro" id="IPR012989">
    <property type="entry name" value="SEP_domain"/>
</dbReference>
<gene>
    <name evidence="2" type="primary">UBXN2A</name>
    <name evidence="2" type="ORF">CM83_44527</name>
    <name evidence="3" type="ORF">g.6008</name>
</gene>
<accession>A0A0A9ZED2</accession>
<dbReference type="GO" id="GO:0043130">
    <property type="term" value="F:ubiquitin binding"/>
    <property type="evidence" value="ECO:0007669"/>
    <property type="project" value="TreeGrafter"/>
</dbReference>
<dbReference type="GO" id="GO:0043161">
    <property type="term" value="P:proteasome-mediated ubiquitin-dependent protein catabolic process"/>
    <property type="evidence" value="ECO:0007669"/>
    <property type="project" value="TreeGrafter"/>
</dbReference>
<dbReference type="GO" id="GO:0005634">
    <property type="term" value="C:nucleus"/>
    <property type="evidence" value="ECO:0007669"/>
    <property type="project" value="TreeGrafter"/>
</dbReference>
<dbReference type="AlphaFoldDB" id="A0A0A9ZED2"/>
<name>A0A0A9ZED2_LYGHE</name>
<protein>
    <submittedName>
        <fullName evidence="2">UBX domain-containing protein 2A</fullName>
    </submittedName>
</protein>
<dbReference type="GO" id="GO:0005829">
    <property type="term" value="C:cytosol"/>
    <property type="evidence" value="ECO:0007669"/>
    <property type="project" value="TreeGrafter"/>
</dbReference>
<dbReference type="GO" id="GO:0000045">
    <property type="term" value="P:autophagosome assembly"/>
    <property type="evidence" value="ECO:0007669"/>
    <property type="project" value="TreeGrafter"/>
</dbReference>
<dbReference type="PANTHER" id="PTHR23333:SF20">
    <property type="entry name" value="NSFL1 COFACTOR P47"/>
    <property type="match status" value="1"/>
</dbReference>
<evidence type="ECO:0000313" key="2">
    <source>
        <dbReference type="EMBL" id="JAG41713.1"/>
    </source>
</evidence>
<reference evidence="2" key="1">
    <citation type="journal article" date="2014" name="PLoS ONE">
        <title>Transcriptome-Based Identification of ABC Transporters in the Western Tarnished Plant Bug Lygus hesperus.</title>
        <authorList>
            <person name="Hull J.J."/>
            <person name="Chaney K."/>
            <person name="Geib S.M."/>
            <person name="Fabrick J.A."/>
            <person name="Brent C.S."/>
            <person name="Walsh D."/>
            <person name="Lavine L.C."/>
        </authorList>
    </citation>
    <scope>NUCLEOTIDE SEQUENCE</scope>
</reference>